<dbReference type="KEGG" id="thig:FE785_08950"/>
<reference evidence="2 3" key="1">
    <citation type="submission" date="2019-05" db="EMBL/GenBank/DDBJ databases">
        <title>Thiomicrorhabdus sediminis sp. nov, a novel sulfur-oxidizing bacterium isolated from coastal sediment.</title>
        <authorList>
            <person name="Liu X."/>
        </authorList>
    </citation>
    <scope>NUCLEOTIDE SEQUENCE [LARGE SCALE GENOMIC DNA]</scope>
    <source>
        <strain evidence="2 3">G1</strain>
    </source>
</reference>
<dbReference type="Pfam" id="PF10719">
    <property type="entry name" value="ComFB"/>
    <property type="match status" value="1"/>
</dbReference>
<protein>
    <submittedName>
        <fullName evidence="2">Competence protein ComFB</fullName>
    </submittedName>
</protein>
<evidence type="ECO:0000256" key="1">
    <source>
        <dbReference type="SAM" id="MobiDB-lite"/>
    </source>
</evidence>
<sequence>MYLRKSVDEEEFDLDSVHNYYERLVFNEINDKYAHEFDDSEHLADMACIALNEIPPRYIRYDIDMSFYMSPQEYLDTQVRVQDAVRHAYKRIKKHQQHRNGQLLQEQNDDKQP</sequence>
<name>A0A4P9K6Q9_9GAMM</name>
<dbReference type="AlphaFoldDB" id="A0A4P9K6Q9"/>
<dbReference type="RefSeq" id="WP_138565419.1">
    <property type="nucleotide sequence ID" value="NZ_CP040602.1"/>
</dbReference>
<dbReference type="InterPro" id="IPR019657">
    <property type="entry name" value="ComFB"/>
</dbReference>
<keyword evidence="3" id="KW-1185">Reference proteome</keyword>
<accession>A0A4P9K6Q9</accession>
<dbReference type="OrthoDB" id="5895647at2"/>
<feature type="region of interest" description="Disordered" evidence="1">
    <location>
        <begin position="91"/>
        <end position="113"/>
    </location>
</feature>
<dbReference type="EMBL" id="CP040602">
    <property type="protein sequence ID" value="QCU90745.1"/>
    <property type="molecule type" value="Genomic_DNA"/>
</dbReference>
<evidence type="ECO:0000313" key="2">
    <source>
        <dbReference type="EMBL" id="QCU90745.1"/>
    </source>
</evidence>
<proteinExistence type="predicted"/>
<organism evidence="2 3">
    <name type="scientific">Thiomicrorhabdus sediminis</name>
    <dbReference type="NCBI Taxonomy" id="2580412"/>
    <lineage>
        <taxon>Bacteria</taxon>
        <taxon>Pseudomonadati</taxon>
        <taxon>Pseudomonadota</taxon>
        <taxon>Gammaproteobacteria</taxon>
        <taxon>Thiotrichales</taxon>
        <taxon>Piscirickettsiaceae</taxon>
        <taxon>Thiomicrorhabdus</taxon>
    </lineage>
</organism>
<gene>
    <name evidence="2" type="ORF">FE785_08950</name>
</gene>
<evidence type="ECO:0000313" key="3">
    <source>
        <dbReference type="Proteomes" id="UP000304864"/>
    </source>
</evidence>
<dbReference type="Proteomes" id="UP000304864">
    <property type="component" value="Chromosome"/>
</dbReference>